<dbReference type="EMBL" id="VUNQ01000008">
    <property type="protein sequence ID" value="MSU00848.1"/>
    <property type="molecule type" value="Genomic_DNA"/>
</dbReference>
<reference evidence="1 2" key="1">
    <citation type="submission" date="2019-09" db="EMBL/GenBank/DDBJ databases">
        <title>In-depth cultivation of the pig gut microbiome towards novel bacterial diversity and tailored functional studies.</title>
        <authorList>
            <person name="Wylensek D."/>
            <person name="Hitch T.C.A."/>
            <person name="Clavel T."/>
        </authorList>
    </citation>
    <scope>NUCLEOTIDE SEQUENCE [LARGE SCALE GENOMIC DNA]</scope>
    <source>
        <strain evidence="1 2">WCA3-693-APC-4?</strain>
    </source>
</reference>
<sequence length="68" mass="7822">MCNNLDKPLAHTEETTCPICGENNNCKHNEKCWCFSVTIPKELLEMIPEEKRGKACICKSCVEKYRSE</sequence>
<name>A0A6N7XX67_9FIRM</name>
<organism evidence="1 2">
    <name type="scientific">Tissierella pigra</name>
    <dbReference type="NCBI Taxonomy" id="2607614"/>
    <lineage>
        <taxon>Bacteria</taxon>
        <taxon>Bacillati</taxon>
        <taxon>Bacillota</taxon>
        <taxon>Tissierellia</taxon>
        <taxon>Tissierellales</taxon>
        <taxon>Tissierellaceae</taxon>
        <taxon>Tissierella</taxon>
    </lineage>
</organism>
<evidence type="ECO:0000313" key="1">
    <source>
        <dbReference type="EMBL" id="MSU00848.1"/>
    </source>
</evidence>
<dbReference type="Proteomes" id="UP000469523">
    <property type="component" value="Unassembled WGS sequence"/>
</dbReference>
<dbReference type="Pfam" id="PF14375">
    <property type="entry name" value="Cys_rich_CWC"/>
    <property type="match status" value="1"/>
</dbReference>
<evidence type="ECO:0000313" key="2">
    <source>
        <dbReference type="Proteomes" id="UP000469523"/>
    </source>
</evidence>
<accession>A0A6N7XX67</accession>
<keyword evidence="2" id="KW-1185">Reference proteome</keyword>
<dbReference type="RefSeq" id="WP_154439270.1">
    <property type="nucleotide sequence ID" value="NZ_JAHLPJ010000001.1"/>
</dbReference>
<gene>
    <name evidence="1" type="ORF">FYJ83_05120</name>
</gene>
<protein>
    <submittedName>
        <fullName evidence="1">Cysteine-rich CWC family protein</fullName>
    </submittedName>
</protein>
<comment type="caution">
    <text evidence="1">The sequence shown here is derived from an EMBL/GenBank/DDBJ whole genome shotgun (WGS) entry which is preliminary data.</text>
</comment>
<dbReference type="InterPro" id="IPR032720">
    <property type="entry name" value="Cys_rich_CWC"/>
</dbReference>
<proteinExistence type="predicted"/>
<dbReference type="AlphaFoldDB" id="A0A6N7XX67"/>